<dbReference type="GO" id="GO:0046394">
    <property type="term" value="P:carboxylic acid biosynthetic process"/>
    <property type="evidence" value="ECO:0007669"/>
    <property type="project" value="UniProtKB-ARBA"/>
</dbReference>
<organism evidence="2 3">
    <name type="scientific">Gordonia crocea</name>
    <dbReference type="NCBI Taxonomy" id="589162"/>
    <lineage>
        <taxon>Bacteria</taxon>
        <taxon>Bacillati</taxon>
        <taxon>Actinomycetota</taxon>
        <taxon>Actinomycetes</taxon>
        <taxon>Mycobacteriales</taxon>
        <taxon>Gordoniaceae</taxon>
        <taxon>Gordonia</taxon>
    </lineage>
</organism>
<dbReference type="InterPro" id="IPR001544">
    <property type="entry name" value="Aminotrans_IV"/>
</dbReference>
<dbReference type="Proteomes" id="UP000444980">
    <property type="component" value="Unassembled WGS sequence"/>
</dbReference>
<dbReference type="Gene3D" id="3.30.470.10">
    <property type="match status" value="1"/>
</dbReference>
<evidence type="ECO:0000313" key="2">
    <source>
        <dbReference type="EMBL" id="GED96856.1"/>
    </source>
</evidence>
<comment type="caution">
    <text evidence="2">The sequence shown here is derived from an EMBL/GenBank/DDBJ whole genome shotgun (WGS) entry which is preliminary data.</text>
</comment>
<dbReference type="PANTHER" id="PTHR42743">
    <property type="entry name" value="AMINO-ACID AMINOTRANSFERASE"/>
    <property type="match status" value="1"/>
</dbReference>
<keyword evidence="3" id="KW-1185">Reference proteome</keyword>
<reference evidence="3" key="1">
    <citation type="submission" date="2019-06" db="EMBL/GenBank/DDBJ databases">
        <title>Gordonia isolated from sludge of a wastewater treatment plant.</title>
        <authorList>
            <person name="Tamura T."/>
            <person name="Aoyama K."/>
            <person name="Kang Y."/>
            <person name="Saito S."/>
            <person name="Akiyama N."/>
            <person name="Yazawa K."/>
            <person name="Gonoi T."/>
            <person name="Mikami Y."/>
        </authorList>
    </citation>
    <scope>NUCLEOTIDE SEQUENCE [LARGE SCALE GENOMIC DNA]</scope>
    <source>
        <strain evidence="3">NBRC 107697</strain>
    </source>
</reference>
<dbReference type="GO" id="GO:0005829">
    <property type="term" value="C:cytosol"/>
    <property type="evidence" value="ECO:0007669"/>
    <property type="project" value="TreeGrafter"/>
</dbReference>
<proteinExistence type="inferred from homology"/>
<dbReference type="GO" id="GO:0008483">
    <property type="term" value="F:transaminase activity"/>
    <property type="evidence" value="ECO:0007669"/>
    <property type="project" value="UniProtKB-KW"/>
</dbReference>
<sequence length="297" mass="31629">MVTTVLFDVHHGRRDPRQPQIHADDLAVVRGDGIFETLLVRDGRACNLQRHLDRFATGAARMDLPAPDVAAWRTAVEGAVAAWAQDNENADGLMRLVYSRGRESAPAGPQSPDAATALVMITAVGANAAHARERGVRVCLLDRGYPVDFAGRAPWQLIGVKTLSYAANMAALRYAAAHGFDDVVYLSSDGAVLEGPRSTVVAVRDRELRTPPVESGILPGTTVAAIFALAQARGWVCRTEPLTPDDLLAADSVWLCSSVTIAARVTRIDDTDLALDADAARGAAEFAELAQRAVVTA</sequence>
<dbReference type="NCBIfam" id="NF005887">
    <property type="entry name" value="PRK07849.1-2"/>
    <property type="match status" value="1"/>
</dbReference>
<protein>
    <submittedName>
        <fullName evidence="2">Putative aminotransferase, class IV</fullName>
    </submittedName>
</protein>
<dbReference type="SUPFAM" id="SSF56752">
    <property type="entry name" value="D-aminoacid aminotransferase-like PLP-dependent enzymes"/>
    <property type="match status" value="1"/>
</dbReference>
<dbReference type="InterPro" id="IPR043131">
    <property type="entry name" value="BCAT-like_N"/>
</dbReference>
<dbReference type="Pfam" id="PF01063">
    <property type="entry name" value="Aminotran_4"/>
    <property type="match status" value="1"/>
</dbReference>
<dbReference type="OrthoDB" id="3199344at2"/>
<dbReference type="NCBIfam" id="NF005886">
    <property type="entry name" value="PRK07849.1-1"/>
    <property type="match status" value="1"/>
</dbReference>
<accession>A0A7I9UVL0</accession>
<dbReference type="InterPro" id="IPR043132">
    <property type="entry name" value="BCAT-like_C"/>
</dbReference>
<dbReference type="AlphaFoldDB" id="A0A7I9UVL0"/>
<evidence type="ECO:0000256" key="1">
    <source>
        <dbReference type="ARBA" id="ARBA00009320"/>
    </source>
</evidence>
<name>A0A7I9UVL0_9ACTN</name>
<comment type="similarity">
    <text evidence="1">Belongs to the class-IV pyridoxal-phosphate-dependent aminotransferase family.</text>
</comment>
<dbReference type="InterPro" id="IPR036038">
    <property type="entry name" value="Aminotransferase-like"/>
</dbReference>
<dbReference type="InterPro" id="IPR050571">
    <property type="entry name" value="Class-IV_PLP-Dep_Aminotrnsfr"/>
</dbReference>
<keyword evidence="2" id="KW-0808">Transferase</keyword>
<evidence type="ECO:0000313" key="3">
    <source>
        <dbReference type="Proteomes" id="UP000444980"/>
    </source>
</evidence>
<dbReference type="EMBL" id="BJOU01000001">
    <property type="protein sequence ID" value="GED96856.1"/>
    <property type="molecule type" value="Genomic_DNA"/>
</dbReference>
<dbReference type="PANTHER" id="PTHR42743:SF11">
    <property type="entry name" value="AMINODEOXYCHORISMATE LYASE"/>
    <property type="match status" value="1"/>
</dbReference>
<dbReference type="Gene3D" id="3.20.10.10">
    <property type="entry name" value="D-amino Acid Aminotransferase, subunit A, domain 2"/>
    <property type="match status" value="1"/>
</dbReference>
<dbReference type="RefSeq" id="WP_161926273.1">
    <property type="nucleotide sequence ID" value="NZ_BJOU01000001.1"/>
</dbReference>
<keyword evidence="2" id="KW-0032">Aminotransferase</keyword>
<gene>
    <name evidence="2" type="ORF">nbrc107697_08950</name>
</gene>